<dbReference type="GO" id="GO:0005886">
    <property type="term" value="C:plasma membrane"/>
    <property type="evidence" value="ECO:0007669"/>
    <property type="project" value="UniProtKB-SubCell"/>
</dbReference>
<dbReference type="PANTHER" id="PTHR35864">
    <property type="entry name" value="ZINC METALLOPROTEASE MJ0611-RELATED"/>
    <property type="match status" value="1"/>
</dbReference>
<feature type="transmembrane region" description="Helical" evidence="13">
    <location>
        <begin position="172"/>
        <end position="194"/>
    </location>
</feature>
<dbReference type="InterPro" id="IPR008915">
    <property type="entry name" value="Peptidase_M50"/>
</dbReference>
<evidence type="ECO:0000256" key="13">
    <source>
        <dbReference type="SAM" id="Phobius"/>
    </source>
</evidence>
<dbReference type="InterPro" id="IPR052348">
    <property type="entry name" value="Metallopeptidase_M50B"/>
</dbReference>
<comment type="subcellular location">
    <subcellularLocation>
        <location evidence="2">Cell membrane</location>
        <topology evidence="2">Multi-pass membrane protein</topology>
    </subcellularLocation>
</comment>
<evidence type="ECO:0000256" key="4">
    <source>
        <dbReference type="ARBA" id="ARBA00022475"/>
    </source>
</evidence>
<keyword evidence="10 13" id="KW-1133">Transmembrane helix</keyword>
<proteinExistence type="inferred from homology"/>
<evidence type="ECO:0000256" key="5">
    <source>
        <dbReference type="ARBA" id="ARBA00022670"/>
    </source>
</evidence>
<evidence type="ECO:0000256" key="1">
    <source>
        <dbReference type="ARBA" id="ARBA00001947"/>
    </source>
</evidence>
<evidence type="ECO:0000256" key="2">
    <source>
        <dbReference type="ARBA" id="ARBA00004651"/>
    </source>
</evidence>
<dbReference type="PANTHER" id="PTHR35864:SF1">
    <property type="entry name" value="ZINC METALLOPROTEASE YWHC-RELATED"/>
    <property type="match status" value="1"/>
</dbReference>
<dbReference type="Proteomes" id="UP000595917">
    <property type="component" value="Chromosome"/>
</dbReference>
<feature type="domain" description="Peptidase M50" evidence="14">
    <location>
        <begin position="12"/>
        <end position="179"/>
    </location>
</feature>
<feature type="transmembrane region" description="Helical" evidence="13">
    <location>
        <begin position="6"/>
        <end position="29"/>
    </location>
</feature>
<comment type="cofactor">
    <cofactor evidence="1">
        <name>Zn(2+)</name>
        <dbReference type="ChEBI" id="CHEBI:29105"/>
    </cofactor>
</comment>
<dbReference type="KEGG" id="bhc:JFL75_03840"/>
<keyword evidence="16" id="KW-1185">Reference proteome</keyword>
<dbReference type="RefSeq" id="WP_215627362.1">
    <property type="nucleotide sequence ID" value="NZ_CP067089.2"/>
</dbReference>
<dbReference type="Pfam" id="PF02163">
    <property type="entry name" value="Peptidase_M50"/>
    <property type="match status" value="1"/>
</dbReference>
<keyword evidence="12 13" id="KW-0472">Membrane</keyword>
<reference evidence="15" key="1">
    <citation type="submission" date="2021-01" db="EMBL/GenBank/DDBJ databases">
        <title>Description of Breznakiella homolactica.</title>
        <authorList>
            <person name="Song Y."/>
            <person name="Brune A."/>
        </authorList>
    </citation>
    <scope>NUCLEOTIDE SEQUENCE</scope>
    <source>
        <strain evidence="15">RmG30</strain>
    </source>
</reference>
<evidence type="ECO:0000313" key="16">
    <source>
        <dbReference type="Proteomes" id="UP000595917"/>
    </source>
</evidence>
<evidence type="ECO:0000256" key="11">
    <source>
        <dbReference type="ARBA" id="ARBA00023049"/>
    </source>
</evidence>
<comment type="similarity">
    <text evidence="3">Belongs to the peptidase M50B family.</text>
</comment>
<evidence type="ECO:0000256" key="3">
    <source>
        <dbReference type="ARBA" id="ARBA00007931"/>
    </source>
</evidence>
<dbReference type="EMBL" id="CP067089">
    <property type="protein sequence ID" value="QQO10058.1"/>
    <property type="molecule type" value="Genomic_DNA"/>
</dbReference>
<evidence type="ECO:0000256" key="10">
    <source>
        <dbReference type="ARBA" id="ARBA00022989"/>
    </source>
</evidence>
<evidence type="ECO:0000256" key="7">
    <source>
        <dbReference type="ARBA" id="ARBA00022723"/>
    </source>
</evidence>
<dbReference type="AlphaFoldDB" id="A0A7T7XPF9"/>
<keyword evidence="8" id="KW-0378">Hydrolase</keyword>
<keyword evidence="11" id="KW-0482">Metalloprotease</keyword>
<sequence>MDWQYLLYSVPAVLIGLTVHEFCHGFAAYKLGDSTAKDQGRLTFNPLKHIDIIGLLFIVFAGFGWAKPVQFNPQNLSRPRRDKALIALAGPVSNLLLGILFCLILRFLVYVIGNDGSSQLFVHGVILLYYGAAINFGLFVFNILPIPPLDGSHIFFSGLNLRPETEQRIMRIGMPLLFVIIVIQNTTNITILPIGKVVDALISLFL</sequence>
<feature type="transmembrane region" description="Helical" evidence="13">
    <location>
        <begin position="50"/>
        <end position="66"/>
    </location>
</feature>
<keyword evidence="5 15" id="KW-0645">Protease</keyword>
<evidence type="ECO:0000259" key="14">
    <source>
        <dbReference type="Pfam" id="PF02163"/>
    </source>
</evidence>
<keyword evidence="9" id="KW-0862">Zinc</keyword>
<evidence type="ECO:0000256" key="12">
    <source>
        <dbReference type="ARBA" id="ARBA00023136"/>
    </source>
</evidence>
<organism evidence="15 16">
    <name type="scientific">Breznakiella homolactica</name>
    <dbReference type="NCBI Taxonomy" id="2798577"/>
    <lineage>
        <taxon>Bacteria</taxon>
        <taxon>Pseudomonadati</taxon>
        <taxon>Spirochaetota</taxon>
        <taxon>Spirochaetia</taxon>
        <taxon>Spirochaetales</taxon>
        <taxon>Breznakiellaceae</taxon>
        <taxon>Breznakiella</taxon>
    </lineage>
</organism>
<name>A0A7T7XPF9_9SPIR</name>
<accession>A0A7T7XPF9</accession>
<dbReference type="GO" id="GO:0046872">
    <property type="term" value="F:metal ion binding"/>
    <property type="evidence" value="ECO:0007669"/>
    <property type="project" value="UniProtKB-KW"/>
</dbReference>
<feature type="transmembrane region" description="Helical" evidence="13">
    <location>
        <begin position="120"/>
        <end position="144"/>
    </location>
</feature>
<dbReference type="GO" id="GO:0006508">
    <property type="term" value="P:proteolysis"/>
    <property type="evidence" value="ECO:0007669"/>
    <property type="project" value="UniProtKB-KW"/>
</dbReference>
<gene>
    <name evidence="15" type="ORF">JFL75_03840</name>
</gene>
<feature type="transmembrane region" description="Helical" evidence="13">
    <location>
        <begin position="86"/>
        <end position="108"/>
    </location>
</feature>
<evidence type="ECO:0000256" key="8">
    <source>
        <dbReference type="ARBA" id="ARBA00022801"/>
    </source>
</evidence>
<keyword evidence="7" id="KW-0479">Metal-binding</keyword>
<dbReference type="CDD" id="cd06158">
    <property type="entry name" value="S2P-M50_like_1"/>
    <property type="match status" value="1"/>
</dbReference>
<keyword evidence="6 13" id="KW-0812">Transmembrane</keyword>
<keyword evidence="4" id="KW-1003">Cell membrane</keyword>
<evidence type="ECO:0000256" key="9">
    <source>
        <dbReference type="ARBA" id="ARBA00022833"/>
    </source>
</evidence>
<dbReference type="InterPro" id="IPR044537">
    <property type="entry name" value="Rip2-like"/>
</dbReference>
<evidence type="ECO:0000313" key="15">
    <source>
        <dbReference type="EMBL" id="QQO10058.1"/>
    </source>
</evidence>
<protein>
    <submittedName>
        <fullName evidence="15">Site-2 protease family protein</fullName>
    </submittedName>
</protein>
<dbReference type="GO" id="GO:0008237">
    <property type="term" value="F:metallopeptidase activity"/>
    <property type="evidence" value="ECO:0007669"/>
    <property type="project" value="UniProtKB-KW"/>
</dbReference>
<evidence type="ECO:0000256" key="6">
    <source>
        <dbReference type="ARBA" id="ARBA00022692"/>
    </source>
</evidence>